<dbReference type="GO" id="GO:0047499">
    <property type="term" value="F:calcium-independent phospholipase A2 activity"/>
    <property type="evidence" value="ECO:0007669"/>
    <property type="project" value="TreeGrafter"/>
</dbReference>
<dbReference type="GO" id="GO:0016020">
    <property type="term" value="C:membrane"/>
    <property type="evidence" value="ECO:0007669"/>
    <property type="project" value="TreeGrafter"/>
</dbReference>
<reference evidence="4 5" key="1">
    <citation type="submission" date="2020-03" db="EMBL/GenBank/DDBJ databases">
        <title>Draft Genome Sequence of Cudoniella acicularis.</title>
        <authorList>
            <person name="Buettner E."/>
            <person name="Kellner H."/>
        </authorList>
    </citation>
    <scope>NUCLEOTIDE SEQUENCE [LARGE SCALE GENOMIC DNA]</scope>
    <source>
        <strain evidence="4 5">DSM 108380</strain>
    </source>
</reference>
<dbReference type="Proteomes" id="UP000566819">
    <property type="component" value="Unassembled WGS sequence"/>
</dbReference>
<dbReference type="GO" id="GO:0019369">
    <property type="term" value="P:arachidonate metabolic process"/>
    <property type="evidence" value="ECO:0007669"/>
    <property type="project" value="TreeGrafter"/>
</dbReference>
<dbReference type="GO" id="GO:0016042">
    <property type="term" value="P:lipid catabolic process"/>
    <property type="evidence" value="ECO:0007669"/>
    <property type="project" value="UniProtKB-KW"/>
</dbReference>
<dbReference type="EMBL" id="JAAMPI010000056">
    <property type="protein sequence ID" value="KAF4636644.1"/>
    <property type="molecule type" value="Genomic_DNA"/>
</dbReference>
<evidence type="ECO:0000313" key="4">
    <source>
        <dbReference type="EMBL" id="KAF4636644.1"/>
    </source>
</evidence>
<organism evidence="4 5">
    <name type="scientific">Cudoniella acicularis</name>
    <dbReference type="NCBI Taxonomy" id="354080"/>
    <lineage>
        <taxon>Eukaryota</taxon>
        <taxon>Fungi</taxon>
        <taxon>Dikarya</taxon>
        <taxon>Ascomycota</taxon>
        <taxon>Pezizomycotina</taxon>
        <taxon>Leotiomycetes</taxon>
        <taxon>Helotiales</taxon>
        <taxon>Tricladiaceae</taxon>
        <taxon>Cudoniella</taxon>
    </lineage>
</organism>
<comment type="caution">
    <text evidence="4">The sequence shown here is derived from an EMBL/GenBank/DDBJ whole genome shotgun (WGS) entry which is preliminary data.</text>
</comment>
<dbReference type="SUPFAM" id="SSF52151">
    <property type="entry name" value="FabD/lysophospholipase-like"/>
    <property type="match status" value="1"/>
</dbReference>
<evidence type="ECO:0008006" key="6">
    <source>
        <dbReference type="Google" id="ProtNLM"/>
    </source>
</evidence>
<protein>
    <recommendedName>
        <fullName evidence="6">PNPLA domain-containing protein</fullName>
    </recommendedName>
</protein>
<evidence type="ECO:0000256" key="2">
    <source>
        <dbReference type="ARBA" id="ARBA00022963"/>
    </source>
</evidence>
<feature type="region of interest" description="Disordered" evidence="3">
    <location>
        <begin position="1"/>
        <end position="25"/>
    </location>
</feature>
<dbReference type="OrthoDB" id="1658288at2759"/>
<sequence length="396" mass="45307">MSDNYDEISPRTEEATAMDAPENSEELEIEAGSMRDDPLQHLPASTSISKLATEEYGGGIRGYASFLMIEELMILIGDKEKSYQEKHTSSFEPCQKPLFLRSQSNQRANRIEYLPCHYFDYMIGTSTGELIATMLGRWWMSVAECRKIYKNIGGSIFKNSRLFRIMGRPRYKYSKRPLIQAINDLVDERTPGSAIQGEAKFSLFPAPGDLCRTAVFAIQKGLGTTNSEGVVFRIQDGPFIFRPYPPEVETGLGKVKLDEWKESRDDGEGGKCRTLEYIEQRTRDELLRPTVQDDLRQLASLLVAQRRRRVKEDFNRWERFACCTIYKCDVDGCRTLAGDTLSFELRREMRNTSKASTTTCPERWKKNSIIGGEHQNILSGRFESQQQMLAVRAEFK</sequence>
<dbReference type="AlphaFoldDB" id="A0A8H4WAA1"/>
<name>A0A8H4WAA1_9HELO</name>
<accession>A0A8H4WAA1</accession>
<keyword evidence="2" id="KW-0442">Lipid degradation</keyword>
<evidence type="ECO:0000256" key="1">
    <source>
        <dbReference type="ARBA" id="ARBA00022801"/>
    </source>
</evidence>
<dbReference type="Gene3D" id="3.40.1090.10">
    <property type="entry name" value="Cytosolic phospholipase A2 catalytic domain"/>
    <property type="match status" value="1"/>
</dbReference>
<keyword evidence="2" id="KW-0443">Lipid metabolism</keyword>
<evidence type="ECO:0000313" key="5">
    <source>
        <dbReference type="Proteomes" id="UP000566819"/>
    </source>
</evidence>
<dbReference type="PANTHER" id="PTHR24185">
    <property type="entry name" value="CALCIUM-INDEPENDENT PHOSPHOLIPASE A2-GAMMA"/>
    <property type="match status" value="1"/>
</dbReference>
<keyword evidence="1" id="KW-0378">Hydrolase</keyword>
<dbReference type="InterPro" id="IPR016035">
    <property type="entry name" value="Acyl_Trfase/lysoPLipase"/>
</dbReference>
<evidence type="ECO:0000256" key="3">
    <source>
        <dbReference type="SAM" id="MobiDB-lite"/>
    </source>
</evidence>
<dbReference type="PANTHER" id="PTHR24185:SF1">
    <property type="entry name" value="CALCIUM-INDEPENDENT PHOSPHOLIPASE A2-GAMMA"/>
    <property type="match status" value="1"/>
</dbReference>
<proteinExistence type="predicted"/>
<keyword evidence="5" id="KW-1185">Reference proteome</keyword>
<gene>
    <name evidence="4" type="ORF">G7Y89_g1453</name>
</gene>